<protein>
    <submittedName>
        <fullName evidence="1">Uncharacterized protein</fullName>
    </submittedName>
</protein>
<sequence length="97" mass="11016">QQWTHWPLRPRRWALCVESRPCTGRVKCFSEEVLFERTTSHDPSVHPNYLPADLPADYLAVSRLIRVIEKSQVAAGRLASPLVYCPVVAMSCCTCMI</sequence>
<proteinExistence type="predicted"/>
<accession>A0AAD2HX33</accession>
<dbReference type="Proteomes" id="UP001295794">
    <property type="component" value="Unassembled WGS sequence"/>
</dbReference>
<dbReference type="AlphaFoldDB" id="A0AAD2HX33"/>
<dbReference type="EMBL" id="CAVNYO010000472">
    <property type="protein sequence ID" value="CAK5283708.1"/>
    <property type="molecule type" value="Genomic_DNA"/>
</dbReference>
<feature type="non-terminal residue" evidence="1">
    <location>
        <position position="97"/>
    </location>
</feature>
<organism evidence="1 2">
    <name type="scientific">Mycena citricolor</name>
    <dbReference type="NCBI Taxonomy" id="2018698"/>
    <lineage>
        <taxon>Eukaryota</taxon>
        <taxon>Fungi</taxon>
        <taxon>Dikarya</taxon>
        <taxon>Basidiomycota</taxon>
        <taxon>Agaricomycotina</taxon>
        <taxon>Agaricomycetes</taxon>
        <taxon>Agaricomycetidae</taxon>
        <taxon>Agaricales</taxon>
        <taxon>Marasmiineae</taxon>
        <taxon>Mycenaceae</taxon>
        <taxon>Mycena</taxon>
    </lineage>
</organism>
<keyword evidence="2" id="KW-1185">Reference proteome</keyword>
<name>A0AAD2HX33_9AGAR</name>
<gene>
    <name evidence="1" type="ORF">MYCIT1_LOCUS36452</name>
</gene>
<evidence type="ECO:0000313" key="1">
    <source>
        <dbReference type="EMBL" id="CAK5283708.1"/>
    </source>
</evidence>
<feature type="non-terminal residue" evidence="1">
    <location>
        <position position="1"/>
    </location>
</feature>
<evidence type="ECO:0000313" key="2">
    <source>
        <dbReference type="Proteomes" id="UP001295794"/>
    </source>
</evidence>
<comment type="caution">
    <text evidence="1">The sequence shown here is derived from an EMBL/GenBank/DDBJ whole genome shotgun (WGS) entry which is preliminary data.</text>
</comment>
<reference evidence="1" key="1">
    <citation type="submission" date="2023-11" db="EMBL/GenBank/DDBJ databases">
        <authorList>
            <person name="De Vega J J."/>
            <person name="De Vega J J."/>
        </authorList>
    </citation>
    <scope>NUCLEOTIDE SEQUENCE</scope>
</reference>